<feature type="region of interest" description="Disordered" evidence="11">
    <location>
        <begin position="1"/>
        <end position="199"/>
    </location>
</feature>
<dbReference type="GO" id="GO:0004674">
    <property type="term" value="F:protein serine/threonine kinase activity"/>
    <property type="evidence" value="ECO:0007669"/>
    <property type="project" value="UniProtKB-KW"/>
</dbReference>
<feature type="compositionally biased region" description="Polar residues" evidence="11">
    <location>
        <begin position="1057"/>
        <end position="1087"/>
    </location>
</feature>
<name>A0A9P9EKC6_9PLEO</name>
<evidence type="ECO:0000256" key="6">
    <source>
        <dbReference type="ARBA" id="ARBA00022777"/>
    </source>
</evidence>
<keyword evidence="5 10" id="KW-0547">Nucleotide-binding</keyword>
<feature type="region of interest" description="Disordered" evidence="11">
    <location>
        <begin position="218"/>
        <end position="271"/>
    </location>
</feature>
<evidence type="ECO:0000256" key="7">
    <source>
        <dbReference type="ARBA" id="ARBA00022840"/>
    </source>
</evidence>
<dbReference type="PANTHER" id="PTHR24346:SF110">
    <property type="entry name" value="NON-SPECIFIC SERINE_THREONINE PROTEIN KINASE"/>
    <property type="match status" value="1"/>
</dbReference>
<dbReference type="FunFam" id="1.10.510.10:FF:000397">
    <property type="entry name" value="Serine/threonine-protein kinase KIN4"/>
    <property type="match status" value="1"/>
</dbReference>
<evidence type="ECO:0000256" key="3">
    <source>
        <dbReference type="ARBA" id="ARBA00022553"/>
    </source>
</evidence>
<evidence type="ECO:0000256" key="8">
    <source>
        <dbReference type="ARBA" id="ARBA00047899"/>
    </source>
</evidence>
<dbReference type="GO" id="GO:0045033">
    <property type="term" value="P:peroxisome inheritance"/>
    <property type="evidence" value="ECO:0007669"/>
    <property type="project" value="UniProtKB-ARBA"/>
</dbReference>
<feature type="compositionally biased region" description="Low complexity" evidence="11">
    <location>
        <begin position="15"/>
        <end position="47"/>
    </location>
</feature>
<keyword evidence="6" id="KW-0418">Kinase</keyword>
<feature type="compositionally biased region" description="Polar residues" evidence="11">
    <location>
        <begin position="56"/>
        <end position="105"/>
    </location>
</feature>
<feature type="compositionally biased region" description="Polar residues" evidence="11">
    <location>
        <begin position="674"/>
        <end position="686"/>
    </location>
</feature>
<dbReference type="EC" id="2.7.11.1" evidence="1"/>
<feature type="compositionally biased region" description="Polar residues" evidence="11">
    <location>
        <begin position="1"/>
        <end position="14"/>
    </location>
</feature>
<feature type="compositionally biased region" description="Low complexity" evidence="11">
    <location>
        <begin position="831"/>
        <end position="840"/>
    </location>
</feature>
<dbReference type="SUPFAM" id="SSF56112">
    <property type="entry name" value="Protein kinase-like (PK-like)"/>
    <property type="match status" value="1"/>
</dbReference>
<dbReference type="EMBL" id="JAGMWT010000001">
    <property type="protein sequence ID" value="KAH7138689.1"/>
    <property type="molecule type" value="Genomic_DNA"/>
</dbReference>
<dbReference type="FunFam" id="3.30.200.20:FF:000003">
    <property type="entry name" value="Non-specific serine/threonine protein kinase"/>
    <property type="match status" value="1"/>
</dbReference>
<evidence type="ECO:0000313" key="14">
    <source>
        <dbReference type="Proteomes" id="UP000700596"/>
    </source>
</evidence>
<feature type="compositionally biased region" description="Polar residues" evidence="11">
    <location>
        <begin position="769"/>
        <end position="778"/>
    </location>
</feature>
<accession>A0A9P9EKC6</accession>
<reference evidence="13" key="1">
    <citation type="journal article" date="2021" name="Nat. Commun.">
        <title>Genetic determinants of endophytism in the Arabidopsis root mycobiome.</title>
        <authorList>
            <person name="Mesny F."/>
            <person name="Miyauchi S."/>
            <person name="Thiergart T."/>
            <person name="Pickel B."/>
            <person name="Atanasova L."/>
            <person name="Karlsson M."/>
            <person name="Huettel B."/>
            <person name="Barry K.W."/>
            <person name="Haridas S."/>
            <person name="Chen C."/>
            <person name="Bauer D."/>
            <person name="Andreopoulos W."/>
            <person name="Pangilinan J."/>
            <person name="LaButti K."/>
            <person name="Riley R."/>
            <person name="Lipzen A."/>
            <person name="Clum A."/>
            <person name="Drula E."/>
            <person name="Henrissat B."/>
            <person name="Kohler A."/>
            <person name="Grigoriev I.V."/>
            <person name="Martin F.M."/>
            <person name="Hacquard S."/>
        </authorList>
    </citation>
    <scope>NUCLEOTIDE SEQUENCE</scope>
    <source>
        <strain evidence="13">MPI-CAGE-CH-0243</strain>
    </source>
</reference>
<dbReference type="GO" id="GO:0035556">
    <property type="term" value="P:intracellular signal transduction"/>
    <property type="evidence" value="ECO:0007669"/>
    <property type="project" value="TreeGrafter"/>
</dbReference>
<dbReference type="InterPro" id="IPR011009">
    <property type="entry name" value="Kinase-like_dom_sf"/>
</dbReference>
<dbReference type="GO" id="GO:0005524">
    <property type="term" value="F:ATP binding"/>
    <property type="evidence" value="ECO:0007669"/>
    <property type="project" value="UniProtKB-UniRule"/>
</dbReference>
<feature type="compositionally biased region" description="Polar residues" evidence="11">
    <location>
        <begin position="166"/>
        <end position="184"/>
    </location>
</feature>
<feature type="domain" description="Protein kinase" evidence="12">
    <location>
        <begin position="275"/>
        <end position="567"/>
    </location>
</feature>
<keyword evidence="14" id="KW-1185">Reference proteome</keyword>
<dbReference type="GO" id="GO:0005737">
    <property type="term" value="C:cytoplasm"/>
    <property type="evidence" value="ECO:0007669"/>
    <property type="project" value="TreeGrafter"/>
</dbReference>
<evidence type="ECO:0000256" key="2">
    <source>
        <dbReference type="ARBA" id="ARBA00022527"/>
    </source>
</evidence>
<feature type="compositionally biased region" description="Basic and acidic residues" evidence="11">
    <location>
        <begin position="1122"/>
        <end position="1139"/>
    </location>
</feature>
<feature type="compositionally biased region" description="Polar residues" evidence="11">
    <location>
        <begin position="931"/>
        <end position="943"/>
    </location>
</feature>
<feature type="binding site" evidence="10">
    <location>
        <position position="304"/>
    </location>
    <ligand>
        <name>ATP</name>
        <dbReference type="ChEBI" id="CHEBI:30616"/>
    </ligand>
</feature>
<dbReference type="OrthoDB" id="193931at2759"/>
<proteinExistence type="predicted"/>
<protein>
    <recommendedName>
        <fullName evidence="1">non-specific serine/threonine protein kinase</fullName>
        <ecNumber evidence="1">2.7.11.1</ecNumber>
    </recommendedName>
</protein>
<feature type="region of interest" description="Disordered" evidence="11">
    <location>
        <begin position="622"/>
        <end position="1139"/>
    </location>
</feature>
<comment type="catalytic activity">
    <reaction evidence="9">
        <text>L-seryl-[protein] + ATP = O-phospho-L-seryl-[protein] + ADP + H(+)</text>
        <dbReference type="Rhea" id="RHEA:17989"/>
        <dbReference type="Rhea" id="RHEA-COMP:9863"/>
        <dbReference type="Rhea" id="RHEA-COMP:11604"/>
        <dbReference type="ChEBI" id="CHEBI:15378"/>
        <dbReference type="ChEBI" id="CHEBI:29999"/>
        <dbReference type="ChEBI" id="CHEBI:30616"/>
        <dbReference type="ChEBI" id="CHEBI:83421"/>
        <dbReference type="ChEBI" id="CHEBI:456216"/>
        <dbReference type="EC" id="2.7.11.1"/>
    </reaction>
</comment>
<evidence type="ECO:0000256" key="10">
    <source>
        <dbReference type="PROSITE-ProRule" id="PRU10141"/>
    </source>
</evidence>
<dbReference type="AlphaFoldDB" id="A0A9P9EKC6"/>
<keyword evidence="2" id="KW-0723">Serine/threonine-protein kinase</keyword>
<feature type="compositionally biased region" description="Polar residues" evidence="11">
    <location>
        <begin position="898"/>
        <end position="910"/>
    </location>
</feature>
<evidence type="ECO:0000259" key="12">
    <source>
        <dbReference type="PROSITE" id="PS50011"/>
    </source>
</evidence>
<feature type="compositionally biased region" description="Polar residues" evidence="11">
    <location>
        <begin position="119"/>
        <end position="141"/>
    </location>
</feature>
<keyword evidence="7 10" id="KW-0067">ATP-binding</keyword>
<keyword evidence="3" id="KW-0597">Phosphoprotein</keyword>
<dbReference type="Proteomes" id="UP000700596">
    <property type="component" value="Unassembled WGS sequence"/>
</dbReference>
<comment type="caution">
    <text evidence="13">The sequence shown here is derived from an EMBL/GenBank/DDBJ whole genome shotgun (WGS) entry which is preliminary data.</text>
</comment>
<dbReference type="Gene3D" id="1.10.510.10">
    <property type="entry name" value="Transferase(Phosphotransferase) domain 1"/>
    <property type="match status" value="1"/>
</dbReference>
<feature type="compositionally biased region" description="Basic and acidic residues" evidence="11">
    <location>
        <begin position="1100"/>
        <end position="1110"/>
    </location>
</feature>
<dbReference type="Pfam" id="PF00069">
    <property type="entry name" value="Pkinase"/>
    <property type="match status" value="1"/>
</dbReference>
<dbReference type="InterPro" id="IPR017441">
    <property type="entry name" value="Protein_kinase_ATP_BS"/>
</dbReference>
<feature type="compositionally biased region" description="Basic and acidic residues" evidence="11">
    <location>
        <begin position="144"/>
        <end position="162"/>
    </location>
</feature>
<evidence type="ECO:0000256" key="1">
    <source>
        <dbReference type="ARBA" id="ARBA00012513"/>
    </source>
</evidence>
<evidence type="ECO:0000256" key="5">
    <source>
        <dbReference type="ARBA" id="ARBA00022741"/>
    </source>
</evidence>
<evidence type="ECO:0000256" key="9">
    <source>
        <dbReference type="ARBA" id="ARBA00048679"/>
    </source>
</evidence>
<dbReference type="PROSITE" id="PS00107">
    <property type="entry name" value="PROTEIN_KINASE_ATP"/>
    <property type="match status" value="1"/>
</dbReference>
<feature type="compositionally biased region" description="Polar residues" evidence="11">
    <location>
        <begin position="858"/>
        <end position="884"/>
    </location>
</feature>
<feature type="compositionally biased region" description="Low complexity" evidence="11">
    <location>
        <begin position="746"/>
        <end position="756"/>
    </location>
</feature>
<organism evidence="13 14">
    <name type="scientific">Dendryphion nanum</name>
    <dbReference type="NCBI Taxonomy" id="256645"/>
    <lineage>
        <taxon>Eukaryota</taxon>
        <taxon>Fungi</taxon>
        <taxon>Dikarya</taxon>
        <taxon>Ascomycota</taxon>
        <taxon>Pezizomycotina</taxon>
        <taxon>Dothideomycetes</taxon>
        <taxon>Pleosporomycetidae</taxon>
        <taxon>Pleosporales</taxon>
        <taxon>Torulaceae</taxon>
        <taxon>Dendryphion</taxon>
    </lineage>
</organism>
<gene>
    <name evidence="13" type="ORF">B0J11DRAFT_500892</name>
</gene>
<dbReference type="PANTHER" id="PTHR24346">
    <property type="entry name" value="MAP/MICROTUBULE AFFINITY-REGULATING KINASE"/>
    <property type="match status" value="1"/>
</dbReference>
<evidence type="ECO:0000256" key="4">
    <source>
        <dbReference type="ARBA" id="ARBA00022679"/>
    </source>
</evidence>
<feature type="compositionally biased region" description="Basic and acidic residues" evidence="11">
    <location>
        <begin position="643"/>
        <end position="661"/>
    </location>
</feature>
<feature type="compositionally biased region" description="Polar residues" evidence="11">
    <location>
        <begin position="980"/>
        <end position="989"/>
    </location>
</feature>
<evidence type="ECO:0000313" key="13">
    <source>
        <dbReference type="EMBL" id="KAH7138689.1"/>
    </source>
</evidence>
<feature type="compositionally biased region" description="Basic and acidic residues" evidence="11">
    <location>
        <begin position="1026"/>
        <end position="1038"/>
    </location>
</feature>
<keyword evidence="4" id="KW-0808">Transferase</keyword>
<comment type="catalytic activity">
    <reaction evidence="8">
        <text>L-threonyl-[protein] + ATP = O-phospho-L-threonyl-[protein] + ADP + H(+)</text>
        <dbReference type="Rhea" id="RHEA:46608"/>
        <dbReference type="Rhea" id="RHEA-COMP:11060"/>
        <dbReference type="Rhea" id="RHEA-COMP:11605"/>
        <dbReference type="ChEBI" id="CHEBI:15378"/>
        <dbReference type="ChEBI" id="CHEBI:30013"/>
        <dbReference type="ChEBI" id="CHEBI:30616"/>
        <dbReference type="ChEBI" id="CHEBI:61977"/>
        <dbReference type="ChEBI" id="CHEBI:456216"/>
        <dbReference type="EC" id="2.7.11.1"/>
    </reaction>
</comment>
<feature type="compositionally biased region" description="Low complexity" evidence="11">
    <location>
        <begin position="718"/>
        <end position="734"/>
    </location>
</feature>
<dbReference type="SMART" id="SM00220">
    <property type="entry name" value="S_TKc"/>
    <property type="match status" value="1"/>
</dbReference>
<dbReference type="InterPro" id="IPR000719">
    <property type="entry name" value="Prot_kinase_dom"/>
</dbReference>
<dbReference type="GO" id="GO:0000011">
    <property type="term" value="P:vacuole inheritance"/>
    <property type="evidence" value="ECO:0007669"/>
    <property type="project" value="UniProtKB-ARBA"/>
</dbReference>
<dbReference type="InterPro" id="IPR008271">
    <property type="entry name" value="Ser/Thr_kinase_AS"/>
</dbReference>
<dbReference type="PROSITE" id="PS50011">
    <property type="entry name" value="PROTEIN_KINASE_DOM"/>
    <property type="match status" value="1"/>
</dbReference>
<dbReference type="PROSITE" id="PS00108">
    <property type="entry name" value="PROTEIN_KINASE_ST"/>
    <property type="match status" value="1"/>
</dbReference>
<evidence type="ECO:0000256" key="11">
    <source>
        <dbReference type="SAM" id="MobiDB-lite"/>
    </source>
</evidence>
<sequence>MSSAAVQANSPAITSRSYQQQQQSPQQFYPPLQQSPVAASSSPASARKPSRRPSGNGASPNTPTTSQPHHSPDVSTNSTLNTPRLQQLPASTHSSPAMASNSTSAAPGAPMPPPRTSSHRTAPSANNSPATSRAQQSSAYPTASDKDRIRDDSSRRKAKDSPRQPGASSRSKNSPGQPAHSRSATAVGEPPIGTNLPREESAVINRIVVADPQEDIAREQARQAEARPSASANDVTPITGLGLVGSEGVEDGGRGAGRSRQDHSGSTKKSKFGNYILGQTLGEGEFGKVKMGWKKDSQVEVAIKLIRRETLGNNQNRLQKIYREIHILRGLDHPNIVRLHEMVETERHIGIILEYASGGELFDFILNHRYLKDGAARRLFAQLISGVGYLHKRGIVHRDLKLENLLLDRNRNIIITDFGFANTFNANDELGEEIEFNLSSKEFVKAMGLEGTDGNRRGDLMQTSCGSPCYAAPELVVSDSLYTGRKVDVWSCGVILYAMLAGYLPFDDDPANPEGDNINLLYKYIVSTPLTFPEYVTPHARDLLKRILVPDPRKRADLFEVARHSWLSEYHHVVGFITSTTTSSNDISKTAVYSSNYTLLVYSPPSNPVPEDPFEAPMLNRSASVREPGKPHTAVTPVGGLTAKRDQINRSDSEKAKTSRDNKRRTVQVEYVAPQSQTAREVSQPTPAAGPSKSSRVKEQGPTEVPTADGYQSSSGTRQARPAAASNAAPTRPAHNTQRSVSDHTAFGAAPIAGAARPSTGGALGGSSRMPSRGNSYGQPAAATVAQTNAEGRFSQPKGKQYSITSPVPQPDAPMGQPSIGMPSSQPAPQPQAEAPPANAKSHRRSNTVSETFGRVTSMFSGRQPSDSSQQSHTPNKIQKSYPPTSMAGPLITDDAPRQSTDSSRRTSFGFSRKNTDQSGGSKAGRRFSLIPSSLSKTFSGNRESLPPSAHSNDRRTSAILPNRSRNTSKSMAFGRGDSRSPSQSTQDSHVPGFYDGVGENNSRVRAGPSSAPPQQTQFDYAPPIGDEKFPGPKEAHPSTHRTAPQPYRHGNDSEASEPTASGSQQQQRPQYPAGFNSTDAVPNQQPQRERPGVLQKSRKFGDAYEDSGKGHHSGSSGSAKRVMDLFRRIGRQRGKEER</sequence>